<reference evidence="2 3" key="1">
    <citation type="submission" date="2024-04" db="EMBL/GenBank/DDBJ databases">
        <title>genome sequences of Mucor flavus KT1a and Helicostylum pulchrum KT1b strains isolation_sourced from the surface of a dry-aged beef.</title>
        <authorList>
            <person name="Toyotome T."/>
            <person name="Hosono M."/>
            <person name="Torimaru M."/>
            <person name="Fukuda K."/>
            <person name="Mikami N."/>
        </authorList>
    </citation>
    <scope>NUCLEOTIDE SEQUENCE [LARGE SCALE GENOMIC DNA]</scope>
    <source>
        <strain evidence="2 3">KT1b</strain>
    </source>
</reference>
<keyword evidence="3" id="KW-1185">Reference proteome</keyword>
<sequence>YLFNSVLITLEDLNKLSLIDENNKQQKKKTGSDRLVSINGLAIMVPQAKLLIDYCKRARVYLSSPSVKSNFIFEYAKAREVKQKEEERNRRQEEEEDDEEEEEEEEKEKLFHEGKMIAYLAAGKGLTEIRDEISLATKRKREKGKEREREREEEEEGEEGEEEEGPKRRSLTPVEDINGLVNL</sequence>
<dbReference type="Proteomes" id="UP001476247">
    <property type="component" value="Unassembled WGS sequence"/>
</dbReference>
<feature type="non-terminal residue" evidence="2">
    <location>
        <position position="1"/>
    </location>
</feature>
<evidence type="ECO:0000313" key="2">
    <source>
        <dbReference type="EMBL" id="GAA5800404.1"/>
    </source>
</evidence>
<comment type="caution">
    <text evidence="2">The sequence shown here is derived from an EMBL/GenBank/DDBJ whole genome shotgun (WGS) entry which is preliminary data.</text>
</comment>
<protein>
    <submittedName>
        <fullName evidence="2">Uncharacterized protein</fullName>
    </submittedName>
</protein>
<name>A0ABP9Y070_9FUNG</name>
<evidence type="ECO:0000313" key="3">
    <source>
        <dbReference type="Proteomes" id="UP001476247"/>
    </source>
</evidence>
<feature type="compositionally biased region" description="Acidic residues" evidence="1">
    <location>
        <begin position="151"/>
        <end position="164"/>
    </location>
</feature>
<evidence type="ECO:0000256" key="1">
    <source>
        <dbReference type="SAM" id="MobiDB-lite"/>
    </source>
</evidence>
<feature type="region of interest" description="Disordered" evidence="1">
    <location>
        <begin position="81"/>
        <end position="114"/>
    </location>
</feature>
<accession>A0ABP9Y070</accession>
<feature type="compositionally biased region" description="Basic and acidic residues" evidence="1">
    <location>
        <begin position="81"/>
        <end position="93"/>
    </location>
</feature>
<proteinExistence type="predicted"/>
<gene>
    <name evidence="2" type="ORF">HPULCUR_005834</name>
</gene>
<feature type="region of interest" description="Disordered" evidence="1">
    <location>
        <begin position="131"/>
        <end position="183"/>
    </location>
</feature>
<organism evidence="2 3">
    <name type="scientific">Helicostylum pulchrum</name>
    <dbReference type="NCBI Taxonomy" id="562976"/>
    <lineage>
        <taxon>Eukaryota</taxon>
        <taxon>Fungi</taxon>
        <taxon>Fungi incertae sedis</taxon>
        <taxon>Mucoromycota</taxon>
        <taxon>Mucoromycotina</taxon>
        <taxon>Mucoromycetes</taxon>
        <taxon>Mucorales</taxon>
        <taxon>Mucorineae</taxon>
        <taxon>Mucoraceae</taxon>
        <taxon>Helicostylum</taxon>
    </lineage>
</organism>
<dbReference type="EMBL" id="BAABUJ010000015">
    <property type="protein sequence ID" value="GAA5800404.1"/>
    <property type="molecule type" value="Genomic_DNA"/>
</dbReference>
<feature type="compositionally biased region" description="Acidic residues" evidence="1">
    <location>
        <begin position="94"/>
        <end position="106"/>
    </location>
</feature>